<comment type="caution">
    <text evidence="3">The sequence shown here is derived from an EMBL/GenBank/DDBJ whole genome shotgun (WGS) entry which is preliminary data.</text>
</comment>
<dbReference type="Pfam" id="PF00059">
    <property type="entry name" value="Lectin_C"/>
    <property type="match status" value="2"/>
</dbReference>
<feature type="domain" description="C-type lectin" evidence="2">
    <location>
        <begin position="218"/>
        <end position="313"/>
    </location>
</feature>
<gene>
    <name evidence="3" type="ORF">QYM36_019225</name>
</gene>
<dbReference type="InterPro" id="IPR016186">
    <property type="entry name" value="C-type_lectin-like/link_sf"/>
</dbReference>
<dbReference type="SMART" id="SM00034">
    <property type="entry name" value="CLECT"/>
    <property type="match status" value="2"/>
</dbReference>
<dbReference type="Gene3D" id="3.10.100.10">
    <property type="entry name" value="Mannose-Binding Protein A, subunit A"/>
    <property type="match status" value="2"/>
</dbReference>
<proteinExistence type="predicted"/>
<feature type="compositionally biased region" description="Polar residues" evidence="1">
    <location>
        <begin position="180"/>
        <end position="204"/>
    </location>
</feature>
<dbReference type="InterPro" id="IPR016187">
    <property type="entry name" value="CTDL_fold"/>
</dbReference>
<dbReference type="PROSITE" id="PS50041">
    <property type="entry name" value="C_TYPE_LECTIN_2"/>
    <property type="match status" value="2"/>
</dbReference>
<dbReference type="InterPro" id="IPR001304">
    <property type="entry name" value="C-type_lectin-like"/>
</dbReference>
<dbReference type="Proteomes" id="UP001187531">
    <property type="component" value="Unassembled WGS sequence"/>
</dbReference>
<evidence type="ECO:0000256" key="1">
    <source>
        <dbReference type="SAM" id="MobiDB-lite"/>
    </source>
</evidence>
<organism evidence="3 4">
    <name type="scientific">Artemia franciscana</name>
    <name type="common">Brine shrimp</name>
    <name type="synonym">Artemia sanfranciscana</name>
    <dbReference type="NCBI Taxonomy" id="6661"/>
    <lineage>
        <taxon>Eukaryota</taxon>
        <taxon>Metazoa</taxon>
        <taxon>Ecdysozoa</taxon>
        <taxon>Arthropoda</taxon>
        <taxon>Crustacea</taxon>
        <taxon>Branchiopoda</taxon>
        <taxon>Anostraca</taxon>
        <taxon>Artemiidae</taxon>
        <taxon>Artemia</taxon>
    </lineage>
</organism>
<name>A0AA88KT73_ARTSF</name>
<dbReference type="SUPFAM" id="SSF56436">
    <property type="entry name" value="C-type lectin-like"/>
    <property type="match status" value="2"/>
</dbReference>
<feature type="region of interest" description="Disordered" evidence="1">
    <location>
        <begin position="164"/>
        <end position="205"/>
    </location>
</feature>
<evidence type="ECO:0000313" key="3">
    <source>
        <dbReference type="EMBL" id="KAK2702162.1"/>
    </source>
</evidence>
<evidence type="ECO:0000313" key="4">
    <source>
        <dbReference type="Proteomes" id="UP001187531"/>
    </source>
</evidence>
<dbReference type="PANTHER" id="PTHR22803">
    <property type="entry name" value="MANNOSE, PHOSPHOLIPASE, LECTIN RECEPTOR RELATED"/>
    <property type="match status" value="1"/>
</dbReference>
<dbReference type="CDD" id="cd00037">
    <property type="entry name" value="CLECT"/>
    <property type="match status" value="2"/>
</dbReference>
<evidence type="ECO:0000259" key="2">
    <source>
        <dbReference type="PROSITE" id="PS50041"/>
    </source>
</evidence>
<accession>A0AA88KT73</accession>
<sequence>MLVFMLQYLEVINQKKSSLRFGLSCDDKYDLICTGETLNDCSCLQFYDGECVRYSTAELICNGYGGYLPIVNSKLKNKFVFVYPNQFKYGAWIGLKKNDTGFFWADGSELTDNEQNWNPPSNSSTGDGNCVHYVGDEELEYVAVDFAWKDSPCDENRPLVCEKKPISTTTTDSQPEKTTTETTPIVSQSETTATVSQSGTTVTEQPGVCPQGYDESCFNTICYCYGVKKNTPMYWGNAVATCRSEGADLVSIHSDDENKYVSGILDGANAWIGCLYSSTNWVDGSDLSYKNWRTTYNDHTAGYMNNAAYNGKWLTVSNFETQLYFVCKKLKE</sequence>
<dbReference type="EMBL" id="JAVRJZ010000732">
    <property type="protein sequence ID" value="KAK2702162.1"/>
    <property type="molecule type" value="Genomic_DNA"/>
</dbReference>
<reference evidence="3" key="1">
    <citation type="submission" date="2023-07" db="EMBL/GenBank/DDBJ databases">
        <title>Chromosome-level genome assembly of Artemia franciscana.</title>
        <authorList>
            <person name="Jo E."/>
        </authorList>
    </citation>
    <scope>NUCLEOTIDE SEQUENCE</scope>
    <source>
        <tissue evidence="3">Whole body</tissue>
    </source>
</reference>
<feature type="domain" description="C-type lectin" evidence="2">
    <location>
        <begin position="47"/>
        <end position="162"/>
    </location>
</feature>
<protein>
    <recommendedName>
        <fullName evidence="2">C-type lectin domain-containing protein</fullName>
    </recommendedName>
</protein>
<dbReference type="AlphaFoldDB" id="A0AA88KT73"/>
<keyword evidence="4" id="KW-1185">Reference proteome</keyword>
<dbReference type="InterPro" id="IPR050111">
    <property type="entry name" value="C-type_lectin/snaclec_domain"/>
</dbReference>